<comment type="caution">
    <text evidence="1">The sequence shown here is derived from an EMBL/GenBank/DDBJ whole genome shotgun (WGS) entry which is preliminary data.</text>
</comment>
<name>A0A7J7LB78_9MAGN</name>
<dbReference type="Proteomes" id="UP000541444">
    <property type="component" value="Unassembled WGS sequence"/>
</dbReference>
<evidence type="ECO:0000313" key="2">
    <source>
        <dbReference type="Proteomes" id="UP000541444"/>
    </source>
</evidence>
<keyword evidence="2" id="KW-1185">Reference proteome</keyword>
<protein>
    <submittedName>
        <fullName evidence="1">Uncharacterized protein</fullName>
    </submittedName>
</protein>
<dbReference type="EMBL" id="JACGCM010002435">
    <property type="protein sequence ID" value="KAF6139885.1"/>
    <property type="molecule type" value="Genomic_DNA"/>
</dbReference>
<organism evidence="1 2">
    <name type="scientific">Kingdonia uniflora</name>
    <dbReference type="NCBI Taxonomy" id="39325"/>
    <lineage>
        <taxon>Eukaryota</taxon>
        <taxon>Viridiplantae</taxon>
        <taxon>Streptophyta</taxon>
        <taxon>Embryophyta</taxon>
        <taxon>Tracheophyta</taxon>
        <taxon>Spermatophyta</taxon>
        <taxon>Magnoliopsida</taxon>
        <taxon>Ranunculales</taxon>
        <taxon>Circaeasteraceae</taxon>
        <taxon>Kingdonia</taxon>
    </lineage>
</organism>
<accession>A0A7J7LB78</accession>
<reference evidence="1 2" key="1">
    <citation type="journal article" date="2020" name="IScience">
        <title>Genome Sequencing of the Endangered Kingdonia uniflora (Circaeasteraceae, Ranunculales) Reveals Potential Mechanisms of Evolutionary Specialization.</title>
        <authorList>
            <person name="Sun Y."/>
            <person name="Deng T."/>
            <person name="Zhang A."/>
            <person name="Moore M.J."/>
            <person name="Landis J.B."/>
            <person name="Lin N."/>
            <person name="Zhang H."/>
            <person name="Zhang X."/>
            <person name="Huang J."/>
            <person name="Zhang X."/>
            <person name="Sun H."/>
            <person name="Wang H."/>
        </authorList>
    </citation>
    <scope>NUCLEOTIDE SEQUENCE [LARGE SCALE GENOMIC DNA]</scope>
    <source>
        <strain evidence="1">TB1705</strain>
        <tissue evidence="1">Leaf</tissue>
    </source>
</reference>
<evidence type="ECO:0000313" key="1">
    <source>
        <dbReference type="EMBL" id="KAF6139885.1"/>
    </source>
</evidence>
<dbReference type="AlphaFoldDB" id="A0A7J7LB78"/>
<proteinExistence type="predicted"/>
<gene>
    <name evidence="1" type="ORF">GIB67_009732</name>
</gene>
<sequence>MSAQTKKAAESCIPLENPNISGYTTDVMAAKRGAILSGGFGRAGKKKRPMTLSPYGTAPTLKNSNTSVPKGVEAGTRAGKLLPVSQQKNVETNQALKAIADVSIEMEQNFDDCLAGAEIIPIFFFEGQMFMNNIKKLLLNSKPQFFGGQNLANEVLVLKNIKKELVAEKTAIEVDFKIFKSQAAKDRKTINREAKLTWEGENGKNLRR</sequence>